<dbReference type="CDD" id="cd11058">
    <property type="entry name" value="CYP60B-like"/>
    <property type="match status" value="1"/>
</dbReference>
<gene>
    <name evidence="7" type="ORF">GT037_003308</name>
</gene>
<evidence type="ECO:0000313" key="7">
    <source>
        <dbReference type="EMBL" id="KAF7679560.1"/>
    </source>
</evidence>
<comment type="caution">
    <text evidence="7">The sequence shown here is derived from an EMBL/GenBank/DDBJ whole genome shotgun (WGS) entry which is preliminary data.</text>
</comment>
<dbReference type="EMBL" id="JAAABM010000003">
    <property type="protein sequence ID" value="KAF7679560.1"/>
    <property type="molecule type" value="Genomic_DNA"/>
</dbReference>
<dbReference type="SUPFAM" id="SSF48264">
    <property type="entry name" value="Cytochrome P450"/>
    <property type="match status" value="2"/>
</dbReference>
<dbReference type="GO" id="GO:0004497">
    <property type="term" value="F:monooxygenase activity"/>
    <property type="evidence" value="ECO:0007669"/>
    <property type="project" value="InterPro"/>
</dbReference>
<dbReference type="PANTHER" id="PTHR24305:SF210">
    <property type="entry name" value="CYTOCHROME P450 MONOOXYGENASE ASQL-RELATED"/>
    <property type="match status" value="1"/>
</dbReference>
<dbReference type="RefSeq" id="XP_038789633.1">
    <property type="nucleotide sequence ID" value="XM_038928355.1"/>
</dbReference>
<evidence type="ECO:0000256" key="3">
    <source>
        <dbReference type="ARBA" id="ARBA00022617"/>
    </source>
</evidence>
<feature type="transmembrane region" description="Helical" evidence="6">
    <location>
        <begin position="14"/>
        <end position="32"/>
    </location>
</feature>
<protein>
    <submittedName>
        <fullName evidence="7">Cytochrome p450</fullName>
    </submittedName>
</protein>
<sequence>MGILTSLDIDSSKLVLYGIVTIIFLSILTSGLQDGKRSKSSIPHAPRIPYKLPFGLDMAWKLVTRLHSNTFVEYVCDEILNTPGRTIEMNLLGGDIFITDRAENIKAIQADQFADFAKGQTPHDVFSSILGDSVFTTDGPLWKTSREQLEPHVSRVRPDDIPVAEEHIQKLLKLIKSSPERVDVYDVVDRFQLDLVSQVFLGESTDSLSANQQPFRKAMEDLLTYNTNRLLFGRLANLFPDWLFAPKAYRELTRYINDLIEKTLALPINNQTDIKTEKEFNLVEDLVATHPNDRYFIRGQLIAVLMASKDPGAILTTWTIYHLARDPALWKKLQQEIGQHIGMDAIPTIAQLRKLDLLANTVKESMRMYHPLGLNIREARSDAILPVGGGPDGRDPISVSKGQIIVYSVAGLQRNKAKVGADADVWNPSRWDNWSPRYGDYLPFSIGPRQCPGRVFGRFQIQYIMVRLLQEFERVELCGLGGDGDKGMEEMKIKVELNLKPAEAALVYTLWTIVYNLYVNPLKQVPGPFLWSISSTPLFLASISDTPHKRILELHQKYGGVVRTSPNSVSCLHATAWKEVYGHRKSGQLENLKHPGFVAEVASGIIGADTETHTYQRQLIAPGFSAQGMQRQEHIIRHHVNNLFSRFEEHCAKRRPLDLAKWFNYFSFDIIGDLSFGESFGNLERGDFHPWIATILEFFVAQHDMAHFRRAYPLLEAMVGPLVKVLAAKIILKHNTFMHTQVAKRLALEPTRPDFIDGMKPDHAKGKEGLSFEAICHNASIFVVAGSETTALALTGATYLLCTHLEVLTKLKEEIDSSFDSEPQITLLSAQRLKYLTAVIDETLRIYPAAVGSVPRLIQRHGEVVGGYFLPGGTCVDIWHWAMYHNPANFTEPEVFAPQRWLGDPRFEGDKKVAFQPFSTGKRSCIGQNLAHSEIKQIMARLLWKYDVELVDREWYDKPWHDQPVRASYVHPPLNVRLSLRTK</sequence>
<dbReference type="GO" id="GO:0016705">
    <property type="term" value="F:oxidoreductase activity, acting on paired donors, with incorporation or reduction of molecular oxygen"/>
    <property type="evidence" value="ECO:0007669"/>
    <property type="project" value="InterPro"/>
</dbReference>
<reference evidence="7" key="2">
    <citation type="submission" date="2020-08" db="EMBL/GenBank/DDBJ databases">
        <title>Draft Genome Sequence of Cumin Blight Pathogen Alternaria burnsii.</title>
        <authorList>
            <person name="Feng Z."/>
        </authorList>
    </citation>
    <scope>NUCLEOTIDE SEQUENCE</scope>
    <source>
        <strain evidence="7">CBS107.38</strain>
    </source>
</reference>
<evidence type="ECO:0000256" key="6">
    <source>
        <dbReference type="SAM" id="Phobius"/>
    </source>
</evidence>
<dbReference type="InterPro" id="IPR036396">
    <property type="entry name" value="Cyt_P450_sf"/>
</dbReference>
<dbReference type="InterPro" id="IPR002401">
    <property type="entry name" value="Cyt_P450_E_grp-I"/>
</dbReference>
<keyword evidence="5" id="KW-0408">Iron</keyword>
<keyword evidence="6" id="KW-0812">Transmembrane</keyword>
<keyword evidence="6" id="KW-1133">Transmembrane helix</keyword>
<evidence type="ECO:0000313" key="8">
    <source>
        <dbReference type="Proteomes" id="UP000596902"/>
    </source>
</evidence>
<dbReference type="GeneID" id="62201533"/>
<evidence type="ECO:0000256" key="2">
    <source>
        <dbReference type="ARBA" id="ARBA00010617"/>
    </source>
</evidence>
<dbReference type="PANTHER" id="PTHR24305">
    <property type="entry name" value="CYTOCHROME P450"/>
    <property type="match status" value="1"/>
</dbReference>
<organism evidence="7 8">
    <name type="scientific">Alternaria burnsii</name>
    <dbReference type="NCBI Taxonomy" id="1187904"/>
    <lineage>
        <taxon>Eukaryota</taxon>
        <taxon>Fungi</taxon>
        <taxon>Dikarya</taxon>
        <taxon>Ascomycota</taxon>
        <taxon>Pezizomycotina</taxon>
        <taxon>Dothideomycetes</taxon>
        <taxon>Pleosporomycetidae</taxon>
        <taxon>Pleosporales</taxon>
        <taxon>Pleosporineae</taxon>
        <taxon>Pleosporaceae</taxon>
        <taxon>Alternaria</taxon>
        <taxon>Alternaria sect. Alternaria</taxon>
    </lineage>
</organism>
<dbReference type="InterPro" id="IPR017972">
    <property type="entry name" value="Cyt_P450_CS"/>
</dbReference>
<evidence type="ECO:0000256" key="4">
    <source>
        <dbReference type="ARBA" id="ARBA00022723"/>
    </source>
</evidence>
<dbReference type="PRINTS" id="PR00463">
    <property type="entry name" value="EP450I"/>
</dbReference>
<dbReference type="GO" id="GO:0020037">
    <property type="term" value="F:heme binding"/>
    <property type="evidence" value="ECO:0007669"/>
    <property type="project" value="InterPro"/>
</dbReference>
<dbReference type="PRINTS" id="PR00385">
    <property type="entry name" value="P450"/>
</dbReference>
<comment type="similarity">
    <text evidence="2">Belongs to the cytochrome P450 family.</text>
</comment>
<keyword evidence="6" id="KW-0472">Membrane</keyword>
<dbReference type="Proteomes" id="UP000596902">
    <property type="component" value="Unassembled WGS sequence"/>
</dbReference>
<dbReference type="InterPro" id="IPR050121">
    <property type="entry name" value="Cytochrome_P450_monoxygenase"/>
</dbReference>
<dbReference type="GO" id="GO:0005506">
    <property type="term" value="F:iron ion binding"/>
    <property type="evidence" value="ECO:0007669"/>
    <property type="project" value="InterPro"/>
</dbReference>
<dbReference type="InterPro" id="IPR001128">
    <property type="entry name" value="Cyt_P450"/>
</dbReference>
<evidence type="ECO:0000256" key="1">
    <source>
        <dbReference type="ARBA" id="ARBA00001971"/>
    </source>
</evidence>
<keyword evidence="4" id="KW-0479">Metal-binding</keyword>
<name>A0A8H7BAC9_9PLEO</name>
<accession>A0A8H7BAC9</accession>
<dbReference type="AlphaFoldDB" id="A0A8H7BAC9"/>
<keyword evidence="3" id="KW-0349">Heme</keyword>
<dbReference type="Gene3D" id="1.10.630.10">
    <property type="entry name" value="Cytochrome P450"/>
    <property type="match status" value="2"/>
</dbReference>
<dbReference type="Pfam" id="PF00067">
    <property type="entry name" value="p450"/>
    <property type="match status" value="2"/>
</dbReference>
<keyword evidence="8" id="KW-1185">Reference proteome</keyword>
<comment type="cofactor">
    <cofactor evidence="1">
        <name>heme</name>
        <dbReference type="ChEBI" id="CHEBI:30413"/>
    </cofactor>
</comment>
<evidence type="ECO:0000256" key="5">
    <source>
        <dbReference type="ARBA" id="ARBA00023004"/>
    </source>
</evidence>
<dbReference type="PROSITE" id="PS00086">
    <property type="entry name" value="CYTOCHROME_P450"/>
    <property type="match status" value="2"/>
</dbReference>
<proteinExistence type="inferred from homology"/>
<reference evidence="7" key="1">
    <citation type="submission" date="2020-01" db="EMBL/GenBank/DDBJ databases">
        <authorList>
            <person name="Feng Z.H.Z."/>
        </authorList>
    </citation>
    <scope>NUCLEOTIDE SEQUENCE</scope>
    <source>
        <strain evidence="7">CBS107.38</strain>
    </source>
</reference>